<dbReference type="Pfam" id="PF03732">
    <property type="entry name" value="Retrotrans_gag"/>
    <property type="match status" value="1"/>
</dbReference>
<feature type="compositionally biased region" description="Low complexity" evidence="1">
    <location>
        <begin position="119"/>
        <end position="129"/>
    </location>
</feature>
<feature type="region of interest" description="Disordered" evidence="1">
    <location>
        <begin position="81"/>
        <end position="155"/>
    </location>
</feature>
<dbReference type="EMBL" id="JAVXUP010001008">
    <property type="protein sequence ID" value="KAK3017349.1"/>
    <property type="molecule type" value="Genomic_DNA"/>
</dbReference>
<sequence length="196" mass="22313">MYHDFLNLRQGENESVAEYKVKFMRLSRYGKQLVADEKDRVHMFTWGLKPSIRQRIVPVPIETYVQCVDIVKTIKAEAKDYRERKDAKTGKRDRPELSQSHMAQGDGKRRQIYSSTAFGQRGQGQRQGQVQSNFSRVSNKNFAQRPPPTGTKCGMSSRLTLKFARWFYELRESIVVANDSSSLTSGGGLGEKASKA</sequence>
<accession>A0AA88VZY9</accession>
<feature type="compositionally biased region" description="Polar residues" evidence="1">
    <location>
        <begin position="130"/>
        <end position="142"/>
    </location>
</feature>
<keyword evidence="4" id="KW-1185">Reference proteome</keyword>
<gene>
    <name evidence="3" type="ORF">RJ639_006603</name>
</gene>
<reference evidence="3" key="1">
    <citation type="submission" date="2022-12" db="EMBL/GenBank/DDBJ databases">
        <title>Draft genome assemblies for two species of Escallonia (Escalloniales).</title>
        <authorList>
            <person name="Chanderbali A."/>
            <person name="Dervinis C."/>
            <person name="Anghel I."/>
            <person name="Soltis D."/>
            <person name="Soltis P."/>
            <person name="Zapata F."/>
        </authorList>
    </citation>
    <scope>NUCLEOTIDE SEQUENCE</scope>
    <source>
        <strain evidence="3">UCBG64.0493</strain>
        <tissue evidence="3">Leaf</tissue>
    </source>
</reference>
<proteinExistence type="predicted"/>
<evidence type="ECO:0000313" key="4">
    <source>
        <dbReference type="Proteomes" id="UP001188597"/>
    </source>
</evidence>
<protein>
    <recommendedName>
        <fullName evidence="2">Retrotransposon gag domain-containing protein</fullName>
    </recommendedName>
</protein>
<name>A0AA88VZY9_9ASTE</name>
<dbReference type="Proteomes" id="UP001188597">
    <property type="component" value="Unassembled WGS sequence"/>
</dbReference>
<evidence type="ECO:0000256" key="1">
    <source>
        <dbReference type="SAM" id="MobiDB-lite"/>
    </source>
</evidence>
<evidence type="ECO:0000259" key="2">
    <source>
        <dbReference type="Pfam" id="PF03732"/>
    </source>
</evidence>
<organism evidence="3 4">
    <name type="scientific">Escallonia herrerae</name>
    <dbReference type="NCBI Taxonomy" id="1293975"/>
    <lineage>
        <taxon>Eukaryota</taxon>
        <taxon>Viridiplantae</taxon>
        <taxon>Streptophyta</taxon>
        <taxon>Embryophyta</taxon>
        <taxon>Tracheophyta</taxon>
        <taxon>Spermatophyta</taxon>
        <taxon>Magnoliopsida</taxon>
        <taxon>eudicotyledons</taxon>
        <taxon>Gunneridae</taxon>
        <taxon>Pentapetalae</taxon>
        <taxon>asterids</taxon>
        <taxon>campanulids</taxon>
        <taxon>Escalloniales</taxon>
        <taxon>Escalloniaceae</taxon>
        <taxon>Escallonia</taxon>
    </lineage>
</organism>
<dbReference type="AlphaFoldDB" id="A0AA88VZY9"/>
<comment type="caution">
    <text evidence="3">The sequence shown here is derived from an EMBL/GenBank/DDBJ whole genome shotgun (WGS) entry which is preliminary data.</text>
</comment>
<dbReference type="InterPro" id="IPR005162">
    <property type="entry name" value="Retrotrans_gag_dom"/>
</dbReference>
<evidence type="ECO:0000313" key="3">
    <source>
        <dbReference type="EMBL" id="KAK3017349.1"/>
    </source>
</evidence>
<feature type="compositionally biased region" description="Basic and acidic residues" evidence="1">
    <location>
        <begin position="81"/>
        <end position="96"/>
    </location>
</feature>
<feature type="domain" description="Retrotransposon gag" evidence="2">
    <location>
        <begin position="3"/>
        <end position="50"/>
    </location>
</feature>